<dbReference type="InterPro" id="IPR018534">
    <property type="entry name" value="Tet_reg_excision_RteC"/>
</dbReference>
<dbReference type="Pfam" id="PF09357">
    <property type="entry name" value="RteC"/>
    <property type="match status" value="1"/>
</dbReference>
<evidence type="ECO:0000313" key="1">
    <source>
        <dbReference type="EMBL" id="GGH59808.1"/>
    </source>
</evidence>
<reference evidence="1" key="1">
    <citation type="journal article" date="2014" name="Int. J. Syst. Evol. Microbiol.">
        <title>Complete genome sequence of Corynebacterium casei LMG S-19264T (=DSM 44701T), isolated from a smear-ripened cheese.</title>
        <authorList>
            <consortium name="US DOE Joint Genome Institute (JGI-PGF)"/>
            <person name="Walter F."/>
            <person name="Albersmeier A."/>
            <person name="Kalinowski J."/>
            <person name="Ruckert C."/>
        </authorList>
    </citation>
    <scope>NUCLEOTIDE SEQUENCE</scope>
    <source>
        <strain evidence="1">CGMCC 1.15290</strain>
    </source>
</reference>
<evidence type="ECO:0000313" key="2">
    <source>
        <dbReference type="Proteomes" id="UP000627292"/>
    </source>
</evidence>
<accession>A0A917IPU5</accession>
<organism evidence="1 2">
    <name type="scientific">Filimonas zeae</name>
    <dbReference type="NCBI Taxonomy" id="1737353"/>
    <lineage>
        <taxon>Bacteria</taxon>
        <taxon>Pseudomonadati</taxon>
        <taxon>Bacteroidota</taxon>
        <taxon>Chitinophagia</taxon>
        <taxon>Chitinophagales</taxon>
        <taxon>Chitinophagaceae</taxon>
        <taxon>Filimonas</taxon>
    </lineage>
</organism>
<proteinExistence type="predicted"/>
<sequence>MQLTNTVNELHSSVKEEVNNIMSLPLSLSERYEKIVHKASDAIETINTQLTQNEFSSDQEEISFFKESLPPLYATYMRYVTTYSIETHKPIGIKKTLEKYFKKELRKIEEYTTHHSEFYRYLRGGKTHLDNLYFTRTRSINDFSIDNYFPAINKKCCTIYSLRVAMLQANETVKDYLYQAIDDVKNNFMVVAKLAEASPLNQLKKLVWTDSKTNLIELAYALQSAGCFNEGKAQLTQIIAYLEHIFSVNLGNTTRIFQDILARKTGYTKFIEILKERLQARIDRIETKNRQ</sequence>
<comment type="caution">
    <text evidence="1">The sequence shown here is derived from an EMBL/GenBank/DDBJ whole genome shotgun (WGS) entry which is preliminary data.</text>
</comment>
<reference evidence="1" key="2">
    <citation type="submission" date="2020-09" db="EMBL/GenBank/DDBJ databases">
        <authorList>
            <person name="Sun Q."/>
            <person name="Zhou Y."/>
        </authorList>
    </citation>
    <scope>NUCLEOTIDE SEQUENCE</scope>
    <source>
        <strain evidence="1">CGMCC 1.15290</strain>
    </source>
</reference>
<name>A0A917IPU5_9BACT</name>
<keyword evidence="2" id="KW-1185">Reference proteome</keyword>
<dbReference type="AlphaFoldDB" id="A0A917IPU5"/>
<gene>
    <name evidence="1" type="ORF">GCM10011379_07000</name>
</gene>
<dbReference type="Proteomes" id="UP000627292">
    <property type="component" value="Unassembled WGS sequence"/>
</dbReference>
<dbReference type="EMBL" id="BMIB01000001">
    <property type="protein sequence ID" value="GGH59808.1"/>
    <property type="molecule type" value="Genomic_DNA"/>
</dbReference>
<protein>
    <submittedName>
        <fullName evidence="1">Tetracycline resistance element mobilization regulatory protein rteC</fullName>
    </submittedName>
</protein>
<dbReference type="RefSeq" id="WP_188950588.1">
    <property type="nucleotide sequence ID" value="NZ_BMIB01000001.1"/>
</dbReference>